<name>A0A4R6WGU7_9PROT</name>
<dbReference type="SUPFAM" id="SSF161098">
    <property type="entry name" value="MetI-like"/>
    <property type="match status" value="1"/>
</dbReference>
<evidence type="ECO:0000256" key="2">
    <source>
        <dbReference type="ARBA" id="ARBA00007069"/>
    </source>
</evidence>
<reference evidence="10 11" key="1">
    <citation type="submission" date="2019-03" db="EMBL/GenBank/DDBJ databases">
        <title>Genomic Encyclopedia of Type Strains, Phase III (KMG-III): the genomes of soil and plant-associated and newly described type strains.</title>
        <authorList>
            <person name="Whitman W."/>
        </authorList>
    </citation>
    <scope>NUCLEOTIDE SEQUENCE [LARGE SCALE GENOMIC DNA]</scope>
    <source>
        <strain evidence="10 11">CGMCC 1.7660</strain>
    </source>
</reference>
<feature type="domain" description="ABC transmembrane type-1" evidence="9">
    <location>
        <begin position="62"/>
        <end position="251"/>
    </location>
</feature>
<comment type="similarity">
    <text evidence="2">Belongs to the binding-protein-dependent transport system permease family. CysTW subfamily.</text>
</comment>
<proteinExistence type="inferred from homology"/>
<evidence type="ECO:0000256" key="6">
    <source>
        <dbReference type="ARBA" id="ARBA00022989"/>
    </source>
</evidence>
<dbReference type="CDD" id="cd06261">
    <property type="entry name" value="TM_PBP2"/>
    <property type="match status" value="1"/>
</dbReference>
<dbReference type="PANTHER" id="PTHR43848:SF2">
    <property type="entry name" value="PUTRESCINE TRANSPORT SYSTEM PERMEASE PROTEIN POTI"/>
    <property type="match status" value="1"/>
</dbReference>
<feature type="transmembrane region" description="Helical" evidence="8">
    <location>
        <begin position="232"/>
        <end position="254"/>
    </location>
</feature>
<evidence type="ECO:0000256" key="4">
    <source>
        <dbReference type="ARBA" id="ARBA00022475"/>
    </source>
</evidence>
<comment type="caution">
    <text evidence="10">The sequence shown here is derived from an EMBL/GenBank/DDBJ whole genome shotgun (WGS) entry which is preliminary data.</text>
</comment>
<evidence type="ECO:0000256" key="8">
    <source>
        <dbReference type="RuleBase" id="RU363032"/>
    </source>
</evidence>
<dbReference type="PROSITE" id="PS50928">
    <property type="entry name" value="ABC_TM1"/>
    <property type="match status" value="1"/>
</dbReference>
<keyword evidence="6 8" id="KW-1133">Transmembrane helix</keyword>
<dbReference type="EMBL" id="SNYW01000014">
    <property type="protein sequence ID" value="TDQ77650.1"/>
    <property type="molecule type" value="Genomic_DNA"/>
</dbReference>
<dbReference type="AlphaFoldDB" id="A0A4R6WGU7"/>
<dbReference type="InterPro" id="IPR000515">
    <property type="entry name" value="MetI-like"/>
</dbReference>
<organism evidence="10 11">
    <name type="scientific">Dongia mobilis</name>
    <dbReference type="NCBI Taxonomy" id="578943"/>
    <lineage>
        <taxon>Bacteria</taxon>
        <taxon>Pseudomonadati</taxon>
        <taxon>Pseudomonadota</taxon>
        <taxon>Alphaproteobacteria</taxon>
        <taxon>Rhodospirillales</taxon>
        <taxon>Dongiaceae</taxon>
        <taxon>Dongia</taxon>
    </lineage>
</organism>
<evidence type="ECO:0000259" key="9">
    <source>
        <dbReference type="PROSITE" id="PS50928"/>
    </source>
</evidence>
<evidence type="ECO:0000313" key="10">
    <source>
        <dbReference type="EMBL" id="TDQ77650.1"/>
    </source>
</evidence>
<evidence type="ECO:0000256" key="5">
    <source>
        <dbReference type="ARBA" id="ARBA00022692"/>
    </source>
</evidence>
<dbReference type="RefSeq" id="WP_133615229.1">
    <property type="nucleotide sequence ID" value="NZ_SNYW01000014.1"/>
</dbReference>
<keyword evidence="4" id="KW-1003">Cell membrane</keyword>
<keyword evidence="7 8" id="KW-0472">Membrane</keyword>
<feature type="transmembrane region" description="Helical" evidence="8">
    <location>
        <begin position="66"/>
        <end position="87"/>
    </location>
</feature>
<dbReference type="Pfam" id="PF00528">
    <property type="entry name" value="BPD_transp_1"/>
    <property type="match status" value="1"/>
</dbReference>
<evidence type="ECO:0000313" key="11">
    <source>
        <dbReference type="Proteomes" id="UP000295783"/>
    </source>
</evidence>
<evidence type="ECO:0000256" key="1">
    <source>
        <dbReference type="ARBA" id="ARBA00004651"/>
    </source>
</evidence>
<feature type="transmembrane region" description="Helical" evidence="8">
    <location>
        <begin position="127"/>
        <end position="150"/>
    </location>
</feature>
<feature type="transmembrane region" description="Helical" evidence="8">
    <location>
        <begin position="7"/>
        <end position="29"/>
    </location>
</feature>
<dbReference type="GO" id="GO:0005886">
    <property type="term" value="C:plasma membrane"/>
    <property type="evidence" value="ECO:0007669"/>
    <property type="project" value="UniProtKB-SubCell"/>
</dbReference>
<dbReference type="Gene3D" id="1.10.3720.10">
    <property type="entry name" value="MetI-like"/>
    <property type="match status" value="1"/>
</dbReference>
<dbReference type="GO" id="GO:0055085">
    <property type="term" value="P:transmembrane transport"/>
    <property type="evidence" value="ECO:0007669"/>
    <property type="project" value="InterPro"/>
</dbReference>
<protein>
    <submittedName>
        <fullName evidence="10">Spermidine/putrescine transport system permease protein</fullName>
    </submittedName>
</protein>
<dbReference type="InterPro" id="IPR051789">
    <property type="entry name" value="Bact_Polyamine_Transport"/>
</dbReference>
<dbReference type="PANTHER" id="PTHR43848">
    <property type="entry name" value="PUTRESCINE TRANSPORT SYSTEM PERMEASE PROTEIN POTI"/>
    <property type="match status" value="1"/>
</dbReference>
<dbReference type="Proteomes" id="UP000295783">
    <property type="component" value="Unassembled WGS sequence"/>
</dbReference>
<keyword evidence="3 8" id="KW-0813">Transport</keyword>
<keyword evidence="11" id="KW-1185">Reference proteome</keyword>
<accession>A0A4R6WGU7</accession>
<keyword evidence="5 8" id="KW-0812">Transmembrane</keyword>
<comment type="subcellular location">
    <subcellularLocation>
        <location evidence="1 8">Cell membrane</location>
        <topology evidence="1 8">Multi-pass membrane protein</topology>
    </subcellularLocation>
</comment>
<feature type="transmembrane region" description="Helical" evidence="8">
    <location>
        <begin position="99"/>
        <end position="121"/>
    </location>
</feature>
<gene>
    <name evidence="10" type="ORF">A8950_3805</name>
</gene>
<evidence type="ECO:0000256" key="3">
    <source>
        <dbReference type="ARBA" id="ARBA00022448"/>
    </source>
</evidence>
<evidence type="ECO:0000256" key="7">
    <source>
        <dbReference type="ARBA" id="ARBA00023136"/>
    </source>
</evidence>
<sequence length="267" mass="29105">MSKRFDLLTIYGIVFLVFLYAPVLLLPVFSVNDATVAIFPLKGFTLKAYGQMVNNPALLAALKNSLVVAVGVSVVSTAFGLLAAMGVTRYKLPGQGPVMSVIMLPLVVPSIILAVALLVLVRQVFDIPLTLWTVAAGHILICVPFSMMVLMSRLEGFDRSLEEASADLGESGWMTFWRVTFPIAMPGIVASLLMCFTISLDEYVLAFFLSGLDQTLPIFLYGQLRFPQRLPMTLALGTTILIVSTIIVIFSEILRRRGVQSTKPTGL</sequence>
<dbReference type="InterPro" id="IPR035906">
    <property type="entry name" value="MetI-like_sf"/>
</dbReference>
<dbReference type="OrthoDB" id="9809681at2"/>